<evidence type="ECO:0000313" key="2">
    <source>
        <dbReference type="Proteomes" id="UP000190961"/>
    </source>
</evidence>
<reference evidence="1 2" key="1">
    <citation type="submission" date="2017-02" db="EMBL/GenBank/DDBJ databases">
        <authorList>
            <person name="Peterson S.W."/>
        </authorList>
    </citation>
    <scope>NUCLEOTIDE SEQUENCE [LARGE SCALE GENOMIC DNA]</scope>
    <source>
        <strain evidence="1 2">DSM 25262</strain>
    </source>
</reference>
<dbReference type="EMBL" id="FUZU01000001">
    <property type="protein sequence ID" value="SKC63427.1"/>
    <property type="molecule type" value="Genomic_DNA"/>
</dbReference>
<dbReference type="InterPro" id="IPR046239">
    <property type="entry name" value="DUF6272"/>
</dbReference>
<dbReference type="STRING" id="688867.SAMN05660236_2219"/>
<dbReference type="AlphaFoldDB" id="A0A1T5KI77"/>
<dbReference type="Proteomes" id="UP000190961">
    <property type="component" value="Unassembled WGS sequence"/>
</dbReference>
<dbReference type="NCBIfam" id="NF038262">
    <property type="entry name" value="SiaB_fam_kinase"/>
    <property type="match status" value="1"/>
</dbReference>
<dbReference type="Pfam" id="PF19788">
    <property type="entry name" value="DUF6272"/>
    <property type="match status" value="1"/>
</dbReference>
<proteinExistence type="predicted"/>
<accession>A0A1T5KI77</accession>
<dbReference type="OrthoDB" id="981434at2"/>
<protein>
    <submittedName>
        <fullName evidence="1">Uncharacterized protein</fullName>
    </submittedName>
</protein>
<sequence length="189" mass="21677">MDKKLNILAFDENLEKDHILVYYKGPFIDTVLASIGNRINEIEMNPVLNKKVFSIFLELAQNVSYYSEERELHDQKSKSYGRGSFLICDWNSHYSLTSANLIKKSWAPIITEKCKKINSLDVDALRQWKRELRNQPIYEGQLGANVGLIDIALKAGSPLEVEITPFDENYDFFALSINVSKTINNNNNI</sequence>
<gene>
    <name evidence="1" type="ORF">SAMN05660236_2219</name>
</gene>
<dbReference type="RefSeq" id="WP_079686687.1">
    <property type="nucleotide sequence ID" value="NZ_FUZU01000001.1"/>
</dbReference>
<organism evidence="1 2">
    <name type="scientific">Ohtaekwangia koreensis</name>
    <dbReference type="NCBI Taxonomy" id="688867"/>
    <lineage>
        <taxon>Bacteria</taxon>
        <taxon>Pseudomonadati</taxon>
        <taxon>Bacteroidota</taxon>
        <taxon>Cytophagia</taxon>
        <taxon>Cytophagales</taxon>
        <taxon>Fulvivirgaceae</taxon>
        <taxon>Ohtaekwangia</taxon>
    </lineage>
</organism>
<name>A0A1T5KI77_9BACT</name>
<keyword evidence="2" id="KW-1185">Reference proteome</keyword>
<evidence type="ECO:0000313" key="1">
    <source>
        <dbReference type="EMBL" id="SKC63427.1"/>
    </source>
</evidence>